<dbReference type="Proteomes" id="UP001583186">
    <property type="component" value="Unassembled WGS sequence"/>
</dbReference>
<evidence type="ECO:0000259" key="3">
    <source>
        <dbReference type="PROSITE" id="PS50048"/>
    </source>
</evidence>
<feature type="domain" description="Zn(2)-C6 fungal-type" evidence="3">
    <location>
        <begin position="10"/>
        <end position="39"/>
    </location>
</feature>
<dbReference type="Pfam" id="PF11951">
    <property type="entry name" value="Fungal_trans_2"/>
    <property type="match status" value="1"/>
</dbReference>
<accession>A0ABR3Z722</accession>
<protein>
    <recommendedName>
        <fullName evidence="3">Zn(2)-C6 fungal-type domain-containing protein</fullName>
    </recommendedName>
</protein>
<organism evidence="4 5">
    <name type="scientific">Sporothrix stenoceras</name>
    <dbReference type="NCBI Taxonomy" id="5173"/>
    <lineage>
        <taxon>Eukaryota</taxon>
        <taxon>Fungi</taxon>
        <taxon>Dikarya</taxon>
        <taxon>Ascomycota</taxon>
        <taxon>Pezizomycotina</taxon>
        <taxon>Sordariomycetes</taxon>
        <taxon>Sordariomycetidae</taxon>
        <taxon>Ophiostomatales</taxon>
        <taxon>Ophiostomataceae</taxon>
        <taxon>Sporothrix</taxon>
    </lineage>
</organism>
<evidence type="ECO:0000256" key="2">
    <source>
        <dbReference type="SAM" id="MobiDB-lite"/>
    </source>
</evidence>
<feature type="region of interest" description="Disordered" evidence="2">
    <location>
        <begin position="55"/>
        <end position="85"/>
    </location>
</feature>
<evidence type="ECO:0000313" key="4">
    <source>
        <dbReference type="EMBL" id="KAL1895886.1"/>
    </source>
</evidence>
<dbReference type="InterPro" id="IPR021858">
    <property type="entry name" value="Fun_TF"/>
</dbReference>
<keyword evidence="5" id="KW-1185">Reference proteome</keyword>
<dbReference type="EMBL" id="JAWCUI010000025">
    <property type="protein sequence ID" value="KAL1895886.1"/>
    <property type="molecule type" value="Genomic_DNA"/>
</dbReference>
<dbReference type="InterPro" id="IPR036864">
    <property type="entry name" value="Zn2-C6_fun-type_DNA-bd_sf"/>
</dbReference>
<evidence type="ECO:0000313" key="5">
    <source>
        <dbReference type="Proteomes" id="UP001583186"/>
    </source>
</evidence>
<dbReference type="PROSITE" id="PS50048">
    <property type="entry name" value="ZN2_CY6_FUNGAL_2"/>
    <property type="match status" value="1"/>
</dbReference>
<dbReference type="PROSITE" id="PS00463">
    <property type="entry name" value="ZN2_CY6_FUNGAL_1"/>
    <property type="match status" value="1"/>
</dbReference>
<gene>
    <name evidence="4" type="ORF">Sste5346_004983</name>
</gene>
<sequence>MVNRGGRSKGCGTCRRRRVKCDEGRPHCQRCEKAGITCSGYAQHAQFVDETARFKRDELRSQSSSQSQSQSQSQSRDASPRRDEVQMQMEVQAASLAPAMSLRPDEDTVIHTHLVARLLPRVSGPASPDILVSMVNYESAVSSLSTTVPLHKDALRALAAVYFGKVHHDTRIYDTGVRAYVRSLRRLRTALTDPVAVFDVETLASVLCLCLYENVALTEITGWLVHYDGIAHLIERRGPARHQSGFGHELFWHCRFAIVISALVRRRHCFLTRPEWRAISRQAPAAISDSVTSPSVHTEENLMDLFARVPGILHDFGVAQTPDASPESVANLLSRVGDLLAFLSTWRQSFEPTGNTDMSLLALHHAVLLCLSPVCEAFELPLVVADMSREDPRRSLASDICRLAKDSFDRSPSSTGAFLFIFPLHVAARHLPPGTEEATWAETAMQRIIVETHGFEIGRPRTWKLEGGQVSGSEVTELQSPH</sequence>
<comment type="caution">
    <text evidence="4">The sequence shown here is derived from an EMBL/GenBank/DDBJ whole genome shotgun (WGS) entry which is preliminary data.</text>
</comment>
<proteinExistence type="predicted"/>
<reference evidence="4 5" key="1">
    <citation type="journal article" date="2024" name="IMA Fungus">
        <title>IMA Genome - F19 : A genome assembly and annotation guide to empower mycologists, including annotated draft genome sequences of Ceratocystis pirilliformis, Diaporthe australafricana, Fusarium ophioides, Paecilomyces lecythidis, and Sporothrix stenoceras.</title>
        <authorList>
            <person name="Aylward J."/>
            <person name="Wilson A.M."/>
            <person name="Visagie C.M."/>
            <person name="Spraker J."/>
            <person name="Barnes I."/>
            <person name="Buitendag C."/>
            <person name="Ceriani C."/>
            <person name="Del Mar Angel L."/>
            <person name="du Plessis D."/>
            <person name="Fuchs T."/>
            <person name="Gasser K."/>
            <person name="Kramer D."/>
            <person name="Li W."/>
            <person name="Munsamy K."/>
            <person name="Piso A."/>
            <person name="Price J.L."/>
            <person name="Sonnekus B."/>
            <person name="Thomas C."/>
            <person name="van der Nest A."/>
            <person name="van Dijk A."/>
            <person name="van Heerden A."/>
            <person name="van Vuuren N."/>
            <person name="Yilmaz N."/>
            <person name="Duong T.A."/>
            <person name="van der Merwe N.A."/>
            <person name="Wingfield M.J."/>
            <person name="Wingfield B.D."/>
        </authorList>
    </citation>
    <scope>NUCLEOTIDE SEQUENCE [LARGE SCALE GENOMIC DNA]</scope>
    <source>
        <strain evidence="4 5">CMW 5346</strain>
    </source>
</reference>
<dbReference type="PANTHER" id="PTHR38111:SF6">
    <property type="entry name" value="FINGER DOMAIN PROTEIN, PUTATIVE (AFU_ORTHOLOGUE AFUA_8G01940)-RELATED"/>
    <property type="match status" value="1"/>
</dbReference>
<feature type="compositionally biased region" description="Low complexity" evidence="2">
    <location>
        <begin position="61"/>
        <end position="75"/>
    </location>
</feature>
<keyword evidence="1" id="KW-0539">Nucleus</keyword>
<name>A0ABR3Z722_9PEZI</name>
<dbReference type="Pfam" id="PF00172">
    <property type="entry name" value="Zn_clus"/>
    <property type="match status" value="1"/>
</dbReference>
<evidence type="ECO:0000256" key="1">
    <source>
        <dbReference type="ARBA" id="ARBA00023242"/>
    </source>
</evidence>
<dbReference type="CDD" id="cd00067">
    <property type="entry name" value="GAL4"/>
    <property type="match status" value="1"/>
</dbReference>
<dbReference type="PANTHER" id="PTHR38111">
    <property type="entry name" value="ZN(2)-C6 FUNGAL-TYPE DOMAIN-CONTAINING PROTEIN-RELATED"/>
    <property type="match status" value="1"/>
</dbReference>
<dbReference type="InterPro" id="IPR001138">
    <property type="entry name" value="Zn2Cys6_DnaBD"/>
</dbReference>
<dbReference type="InterPro" id="IPR053178">
    <property type="entry name" value="Osmoadaptation_assoc"/>
</dbReference>
<dbReference type="SMART" id="SM00066">
    <property type="entry name" value="GAL4"/>
    <property type="match status" value="1"/>
</dbReference>
<dbReference type="SUPFAM" id="SSF57701">
    <property type="entry name" value="Zn2/Cys6 DNA-binding domain"/>
    <property type="match status" value="1"/>
</dbReference>
<dbReference type="Gene3D" id="4.10.240.10">
    <property type="entry name" value="Zn(2)-C6 fungal-type DNA-binding domain"/>
    <property type="match status" value="1"/>
</dbReference>